<dbReference type="SUPFAM" id="SSF109604">
    <property type="entry name" value="HD-domain/PDEase-like"/>
    <property type="match status" value="1"/>
</dbReference>
<dbReference type="Gene3D" id="1.10.3210.10">
    <property type="entry name" value="Hypothetical protein af1432"/>
    <property type="match status" value="1"/>
</dbReference>
<proteinExistence type="predicted"/>
<sequence>MTDFSLAQAVDIATRAHEGQLDKAGVPYIHHPLRVMAAVDGEQAKMAAVLHDVIEDTGVTAEDLRAAGCPERVVTAVLALSKRPGEPMEGYLRRAAEDDIAIVVKHADIADNSGPERLDRLDPATQDRLRAKYAKALGLLAEYRD</sequence>
<comment type="caution">
    <text evidence="1">The sequence shown here is derived from an EMBL/GenBank/DDBJ whole genome shotgun (WGS) entry which is preliminary data.</text>
</comment>
<dbReference type="Pfam" id="PF13328">
    <property type="entry name" value="HD_4"/>
    <property type="match status" value="1"/>
</dbReference>
<evidence type="ECO:0000313" key="1">
    <source>
        <dbReference type="EMBL" id="MBP2474119.1"/>
    </source>
</evidence>
<name>A0ABS5AC19_9PSEU</name>
<dbReference type="RefSeq" id="WP_245372762.1">
    <property type="nucleotide sequence ID" value="NZ_JAGIOO010000001.1"/>
</dbReference>
<reference evidence="1 2" key="1">
    <citation type="submission" date="2021-03" db="EMBL/GenBank/DDBJ databases">
        <title>Sequencing the genomes of 1000 actinobacteria strains.</title>
        <authorList>
            <person name="Klenk H.-P."/>
        </authorList>
    </citation>
    <scope>NUCLEOTIDE SEQUENCE [LARGE SCALE GENOMIC DNA]</scope>
    <source>
        <strain evidence="1 2">DSM 44580</strain>
    </source>
</reference>
<protein>
    <submittedName>
        <fullName evidence="1">(P)ppGpp synthase/HD superfamily hydrolase</fullName>
    </submittedName>
</protein>
<dbReference type="Proteomes" id="UP001519363">
    <property type="component" value="Unassembled WGS sequence"/>
</dbReference>
<dbReference type="GO" id="GO:0016787">
    <property type="term" value="F:hydrolase activity"/>
    <property type="evidence" value="ECO:0007669"/>
    <property type="project" value="UniProtKB-KW"/>
</dbReference>
<keyword evidence="2" id="KW-1185">Reference proteome</keyword>
<accession>A0ABS5AC19</accession>
<evidence type="ECO:0000313" key="2">
    <source>
        <dbReference type="Proteomes" id="UP001519363"/>
    </source>
</evidence>
<dbReference type="EMBL" id="JAGIOO010000001">
    <property type="protein sequence ID" value="MBP2474119.1"/>
    <property type="molecule type" value="Genomic_DNA"/>
</dbReference>
<organism evidence="1 2">
    <name type="scientific">Crossiella equi</name>
    <dbReference type="NCBI Taxonomy" id="130796"/>
    <lineage>
        <taxon>Bacteria</taxon>
        <taxon>Bacillati</taxon>
        <taxon>Actinomycetota</taxon>
        <taxon>Actinomycetes</taxon>
        <taxon>Pseudonocardiales</taxon>
        <taxon>Pseudonocardiaceae</taxon>
        <taxon>Crossiella</taxon>
    </lineage>
</organism>
<gene>
    <name evidence="1" type="ORF">JOF53_002991</name>
</gene>
<keyword evidence="1" id="KW-0378">Hydrolase</keyword>